<dbReference type="HOGENOM" id="CLU_3051809_0_0_1"/>
<gene>
    <name evidence="2" type="ORF">SS1G_10124</name>
</gene>
<feature type="compositionally biased region" description="Polar residues" evidence="1">
    <location>
        <begin position="40"/>
        <end position="54"/>
    </location>
</feature>
<proteinExistence type="predicted"/>
<name>A7EXQ9_SCLS1</name>
<dbReference type="Proteomes" id="UP000001312">
    <property type="component" value="Unassembled WGS sequence"/>
</dbReference>
<feature type="region of interest" description="Disordered" evidence="1">
    <location>
        <begin position="17"/>
        <end position="54"/>
    </location>
</feature>
<evidence type="ECO:0000313" key="2">
    <source>
        <dbReference type="EMBL" id="EDN94251.1"/>
    </source>
</evidence>
<dbReference type="EMBL" id="CH476635">
    <property type="protein sequence ID" value="EDN94251.1"/>
    <property type="molecule type" value="Genomic_DNA"/>
</dbReference>
<dbReference type="InParanoid" id="A7EXQ9"/>
<feature type="compositionally biased region" description="Basic and acidic residues" evidence="1">
    <location>
        <begin position="17"/>
        <end position="36"/>
    </location>
</feature>
<sequence>MVDTAAMVLRNECVHKSTKHWDEKGWRQDSPPKEVEYNENGVTSLSKNHVDSSL</sequence>
<reference evidence="3" key="1">
    <citation type="journal article" date="2011" name="PLoS Genet.">
        <title>Genomic analysis of the necrotrophic fungal pathogens Sclerotinia sclerotiorum and Botrytis cinerea.</title>
        <authorList>
            <person name="Amselem J."/>
            <person name="Cuomo C.A."/>
            <person name="van Kan J.A."/>
            <person name="Viaud M."/>
            <person name="Benito E.P."/>
            <person name="Couloux A."/>
            <person name="Coutinho P.M."/>
            <person name="de Vries R.P."/>
            <person name="Dyer P.S."/>
            <person name="Fillinger S."/>
            <person name="Fournier E."/>
            <person name="Gout L."/>
            <person name="Hahn M."/>
            <person name="Kohn L."/>
            <person name="Lapalu N."/>
            <person name="Plummer K.M."/>
            <person name="Pradier J.M."/>
            <person name="Quevillon E."/>
            <person name="Sharon A."/>
            <person name="Simon A."/>
            <person name="ten Have A."/>
            <person name="Tudzynski B."/>
            <person name="Tudzynski P."/>
            <person name="Wincker P."/>
            <person name="Andrew M."/>
            <person name="Anthouard V."/>
            <person name="Beever R.E."/>
            <person name="Beffa R."/>
            <person name="Benoit I."/>
            <person name="Bouzid O."/>
            <person name="Brault B."/>
            <person name="Chen Z."/>
            <person name="Choquer M."/>
            <person name="Collemare J."/>
            <person name="Cotton P."/>
            <person name="Danchin E.G."/>
            <person name="Da Silva C."/>
            <person name="Gautier A."/>
            <person name="Giraud C."/>
            <person name="Giraud T."/>
            <person name="Gonzalez C."/>
            <person name="Grossetete S."/>
            <person name="Guldener U."/>
            <person name="Henrissat B."/>
            <person name="Howlett B.J."/>
            <person name="Kodira C."/>
            <person name="Kretschmer M."/>
            <person name="Lappartient A."/>
            <person name="Leroch M."/>
            <person name="Levis C."/>
            <person name="Mauceli E."/>
            <person name="Neuveglise C."/>
            <person name="Oeser B."/>
            <person name="Pearson M."/>
            <person name="Poulain J."/>
            <person name="Poussereau N."/>
            <person name="Quesneville H."/>
            <person name="Rascle C."/>
            <person name="Schumacher J."/>
            <person name="Segurens B."/>
            <person name="Sexton A."/>
            <person name="Silva E."/>
            <person name="Sirven C."/>
            <person name="Soanes D.M."/>
            <person name="Talbot N.J."/>
            <person name="Templeton M."/>
            <person name="Yandava C."/>
            <person name="Yarden O."/>
            <person name="Zeng Q."/>
            <person name="Rollins J.A."/>
            <person name="Lebrun M.H."/>
            <person name="Dickman M."/>
        </authorList>
    </citation>
    <scope>NUCLEOTIDE SEQUENCE [LARGE SCALE GENOMIC DNA]</scope>
    <source>
        <strain evidence="3">ATCC 18683 / 1980 / Ss-1</strain>
    </source>
</reference>
<dbReference type="AlphaFoldDB" id="A7EXQ9"/>
<evidence type="ECO:0000256" key="1">
    <source>
        <dbReference type="SAM" id="MobiDB-lite"/>
    </source>
</evidence>
<keyword evidence="3" id="KW-1185">Reference proteome</keyword>
<dbReference type="RefSeq" id="XP_001588577.1">
    <property type="nucleotide sequence ID" value="XM_001588527.1"/>
</dbReference>
<dbReference type="KEGG" id="ssl:SS1G_10124"/>
<organism evidence="2 3">
    <name type="scientific">Sclerotinia sclerotiorum (strain ATCC 18683 / 1980 / Ss-1)</name>
    <name type="common">White mold</name>
    <name type="synonym">Whetzelinia sclerotiorum</name>
    <dbReference type="NCBI Taxonomy" id="665079"/>
    <lineage>
        <taxon>Eukaryota</taxon>
        <taxon>Fungi</taxon>
        <taxon>Dikarya</taxon>
        <taxon>Ascomycota</taxon>
        <taxon>Pezizomycotina</taxon>
        <taxon>Leotiomycetes</taxon>
        <taxon>Helotiales</taxon>
        <taxon>Sclerotiniaceae</taxon>
        <taxon>Sclerotinia</taxon>
    </lineage>
</organism>
<accession>A7EXQ9</accession>
<evidence type="ECO:0000313" key="3">
    <source>
        <dbReference type="Proteomes" id="UP000001312"/>
    </source>
</evidence>
<dbReference type="GeneID" id="5484936"/>
<protein>
    <submittedName>
        <fullName evidence="2">Uncharacterized protein</fullName>
    </submittedName>
</protein>